<dbReference type="Proteomes" id="UP000266723">
    <property type="component" value="Unassembled WGS sequence"/>
</dbReference>
<evidence type="ECO:0000313" key="2">
    <source>
        <dbReference type="Proteomes" id="UP000266723"/>
    </source>
</evidence>
<name>A0ABQ7APY2_BRACR</name>
<reference evidence="1 2" key="1">
    <citation type="journal article" date="2020" name="BMC Genomics">
        <title>Intraspecific diversification of the crop wild relative Brassica cretica Lam. using demographic model selection.</title>
        <authorList>
            <person name="Kioukis A."/>
            <person name="Michalopoulou V.A."/>
            <person name="Briers L."/>
            <person name="Pirintsos S."/>
            <person name="Studholme D.J."/>
            <person name="Pavlidis P."/>
            <person name="Sarris P.F."/>
        </authorList>
    </citation>
    <scope>NUCLEOTIDE SEQUENCE [LARGE SCALE GENOMIC DNA]</scope>
    <source>
        <strain evidence="2">cv. PFS-1207/04</strain>
    </source>
</reference>
<accession>A0ABQ7APY2</accession>
<evidence type="ECO:0000313" key="1">
    <source>
        <dbReference type="EMBL" id="KAF3516420.1"/>
    </source>
</evidence>
<comment type="caution">
    <text evidence="1">The sequence shown here is derived from an EMBL/GenBank/DDBJ whole genome shotgun (WGS) entry which is preliminary data.</text>
</comment>
<protein>
    <submittedName>
        <fullName evidence="1">Uncharacterized protein</fullName>
    </submittedName>
</protein>
<dbReference type="EMBL" id="QGKV02001556">
    <property type="protein sequence ID" value="KAF3516420.1"/>
    <property type="molecule type" value="Genomic_DNA"/>
</dbReference>
<keyword evidence="2" id="KW-1185">Reference proteome</keyword>
<sequence length="95" mass="10522">MALDSDIMTLIGNSAQDSFPLPFPNEEQETNGFVRRGFTHILSLTRDPIALTVYHEQLSSLGNIEMVKSDSTNHVLVVQWLNSTWEVMGSSAAGR</sequence>
<proteinExistence type="predicted"/>
<organism evidence="1 2">
    <name type="scientific">Brassica cretica</name>
    <name type="common">Mustard</name>
    <dbReference type="NCBI Taxonomy" id="69181"/>
    <lineage>
        <taxon>Eukaryota</taxon>
        <taxon>Viridiplantae</taxon>
        <taxon>Streptophyta</taxon>
        <taxon>Embryophyta</taxon>
        <taxon>Tracheophyta</taxon>
        <taxon>Spermatophyta</taxon>
        <taxon>Magnoliopsida</taxon>
        <taxon>eudicotyledons</taxon>
        <taxon>Gunneridae</taxon>
        <taxon>Pentapetalae</taxon>
        <taxon>rosids</taxon>
        <taxon>malvids</taxon>
        <taxon>Brassicales</taxon>
        <taxon>Brassicaceae</taxon>
        <taxon>Brassiceae</taxon>
        <taxon>Brassica</taxon>
    </lineage>
</organism>
<gene>
    <name evidence="1" type="ORF">DY000_02062961</name>
</gene>